<dbReference type="EMBL" id="FQUA01000003">
    <property type="protein sequence ID" value="SHE55501.1"/>
    <property type="molecule type" value="Genomic_DNA"/>
</dbReference>
<dbReference type="Proteomes" id="UP000068026">
    <property type="component" value="Chromosome"/>
</dbReference>
<dbReference type="GO" id="GO:0003700">
    <property type="term" value="F:DNA-binding transcription factor activity"/>
    <property type="evidence" value="ECO:0007669"/>
    <property type="project" value="InterPro"/>
</dbReference>
<keyword evidence="1" id="KW-0805">Transcription regulation</keyword>
<evidence type="ECO:0000313" key="7">
    <source>
        <dbReference type="Proteomes" id="UP000068026"/>
    </source>
</evidence>
<reference evidence="6" key="4">
    <citation type="submission" date="2016-11" db="EMBL/GenBank/DDBJ databases">
        <authorList>
            <person name="Varghese N."/>
            <person name="Submissions S."/>
        </authorList>
    </citation>
    <scope>NUCLEOTIDE SEQUENCE</scope>
    <source>
        <strain evidence="6">DSM 1682</strain>
    </source>
</reference>
<dbReference type="InterPro" id="IPR036390">
    <property type="entry name" value="WH_DNA-bd_sf"/>
</dbReference>
<evidence type="ECO:0000313" key="6">
    <source>
        <dbReference type="EMBL" id="SHE55501.1"/>
    </source>
</evidence>
<reference evidence="8" key="3">
    <citation type="submission" date="2016-11" db="EMBL/GenBank/DDBJ databases">
        <authorList>
            <person name="Jaros S."/>
            <person name="Januszkiewicz K."/>
            <person name="Wedrychowicz H."/>
        </authorList>
    </citation>
    <scope>NUCLEOTIDE SEQUENCE [LARGE SCALE GENOMIC DNA]</scope>
    <source>
        <strain evidence="8">DSM 1682</strain>
    </source>
</reference>
<dbReference type="SUPFAM" id="SSF46785">
    <property type="entry name" value="Winged helix' DNA-binding domain"/>
    <property type="match status" value="1"/>
</dbReference>
<dbReference type="OrthoDB" id="9799747at2"/>
<dbReference type="InterPro" id="IPR000835">
    <property type="entry name" value="HTH_MarR-typ"/>
</dbReference>
<reference evidence="5 7" key="1">
    <citation type="journal article" date="2016" name="Genome Announc.">
        <title>Complete Genome Sequence of the Amino Acid-Fermenting Clostridium propionicum X2 (DSM 1682).</title>
        <authorList>
            <person name="Poehlein A."/>
            <person name="Schlien K."/>
            <person name="Chowdhury N.P."/>
            <person name="Gottschalk G."/>
            <person name="Buckel W."/>
            <person name="Daniel R."/>
        </authorList>
    </citation>
    <scope>NUCLEOTIDE SEQUENCE [LARGE SCALE GENOMIC DNA]</scope>
    <source>
        <strain evidence="5 7">X2</strain>
    </source>
</reference>
<dbReference type="SMART" id="SM00347">
    <property type="entry name" value="HTH_MARR"/>
    <property type="match status" value="1"/>
</dbReference>
<accession>A0A0X8VEM9</accession>
<evidence type="ECO:0000256" key="2">
    <source>
        <dbReference type="ARBA" id="ARBA00023125"/>
    </source>
</evidence>
<evidence type="ECO:0000313" key="8">
    <source>
        <dbReference type="Proteomes" id="UP000184204"/>
    </source>
</evidence>
<sequence>MAKAELKILIGLHRAVNYIDRQSAKIFTEYKLSMGQFAVLEALYHKGDATVGEIQERILSSSGTMPLIINNLEKRGYLIRETDRKDKRRCILHITPQGEELICEVYPKNEAKIFEIMSYWTEAEKDQLVTLLKKFGDEINGEKS</sequence>
<organism evidence="6 8">
    <name type="scientific">Anaerotignum propionicum DSM 1682</name>
    <dbReference type="NCBI Taxonomy" id="991789"/>
    <lineage>
        <taxon>Bacteria</taxon>
        <taxon>Bacillati</taxon>
        <taxon>Bacillota</taxon>
        <taxon>Clostridia</taxon>
        <taxon>Lachnospirales</taxon>
        <taxon>Anaerotignaceae</taxon>
        <taxon>Anaerotignum</taxon>
    </lineage>
</organism>
<keyword evidence="7" id="KW-1185">Reference proteome</keyword>
<dbReference type="KEGG" id="cpro:CPRO_27360"/>
<evidence type="ECO:0000256" key="3">
    <source>
        <dbReference type="ARBA" id="ARBA00023163"/>
    </source>
</evidence>
<evidence type="ECO:0000256" key="1">
    <source>
        <dbReference type="ARBA" id="ARBA00023015"/>
    </source>
</evidence>
<dbReference type="Gene3D" id="1.10.10.10">
    <property type="entry name" value="Winged helix-like DNA-binding domain superfamily/Winged helix DNA-binding domain"/>
    <property type="match status" value="1"/>
</dbReference>
<gene>
    <name evidence="5" type="primary">mhqR</name>
    <name evidence="5" type="ORF">CPRO_27360</name>
    <name evidence="6" type="ORF">SAMN02745151_01101</name>
</gene>
<evidence type="ECO:0000313" key="5">
    <source>
        <dbReference type="EMBL" id="AMJ42282.1"/>
    </source>
</evidence>
<dbReference type="RefSeq" id="WP_066052862.1">
    <property type="nucleotide sequence ID" value="NZ_CP014223.1"/>
</dbReference>
<reference evidence="7" key="2">
    <citation type="submission" date="2016-01" db="EMBL/GenBank/DDBJ databases">
        <authorList>
            <person name="Poehlein A."/>
            <person name="Schlien K."/>
            <person name="Gottschalk G."/>
            <person name="Buckel W."/>
            <person name="Daniel R."/>
        </authorList>
    </citation>
    <scope>NUCLEOTIDE SEQUENCE [LARGE SCALE GENOMIC DNA]</scope>
    <source>
        <strain evidence="7">X2</strain>
    </source>
</reference>
<feature type="domain" description="HTH marR-type" evidence="4">
    <location>
        <begin position="5"/>
        <end position="137"/>
    </location>
</feature>
<keyword evidence="2" id="KW-0238">DNA-binding</keyword>
<dbReference type="Pfam" id="PF01047">
    <property type="entry name" value="MarR"/>
    <property type="match status" value="1"/>
</dbReference>
<protein>
    <submittedName>
        <fullName evidence="5">HTH-type transcriptional regulator MhqR</fullName>
    </submittedName>
    <submittedName>
        <fullName evidence="6">MarR family transcriptional regulator, 2-MHQ and catechol-resistance regulon repressor</fullName>
    </submittedName>
</protein>
<keyword evidence="3" id="KW-0804">Transcription</keyword>
<dbReference type="Proteomes" id="UP000184204">
    <property type="component" value="Unassembled WGS sequence"/>
</dbReference>
<dbReference type="EMBL" id="CP014223">
    <property type="protein sequence ID" value="AMJ42282.1"/>
    <property type="molecule type" value="Genomic_DNA"/>
</dbReference>
<dbReference type="PANTHER" id="PTHR42756:SF1">
    <property type="entry name" value="TRANSCRIPTIONAL REPRESSOR OF EMRAB OPERON"/>
    <property type="match status" value="1"/>
</dbReference>
<dbReference type="AlphaFoldDB" id="A0A0X8VEM9"/>
<evidence type="ECO:0000259" key="4">
    <source>
        <dbReference type="PROSITE" id="PS50995"/>
    </source>
</evidence>
<name>A0A0X8VEM9_ANAPI</name>
<dbReference type="GO" id="GO:0003677">
    <property type="term" value="F:DNA binding"/>
    <property type="evidence" value="ECO:0007669"/>
    <property type="project" value="UniProtKB-KW"/>
</dbReference>
<dbReference type="PROSITE" id="PS50995">
    <property type="entry name" value="HTH_MARR_2"/>
    <property type="match status" value="1"/>
</dbReference>
<dbReference type="InterPro" id="IPR036388">
    <property type="entry name" value="WH-like_DNA-bd_sf"/>
</dbReference>
<dbReference type="PANTHER" id="PTHR42756">
    <property type="entry name" value="TRANSCRIPTIONAL REGULATOR, MARR"/>
    <property type="match status" value="1"/>
</dbReference>
<proteinExistence type="predicted"/>